<comment type="catalytic activity">
    <reaction evidence="1">
        <text>(S)-dihydroorotate + fumarate = orotate + succinate</text>
        <dbReference type="Rhea" id="RHEA:30059"/>
        <dbReference type="ChEBI" id="CHEBI:29806"/>
        <dbReference type="ChEBI" id="CHEBI:30031"/>
        <dbReference type="ChEBI" id="CHEBI:30839"/>
        <dbReference type="ChEBI" id="CHEBI:30864"/>
        <dbReference type="EC" id="1.3.98.1"/>
    </reaction>
</comment>
<feature type="binding site" evidence="11">
    <location>
        <position position="191"/>
    </location>
    <ligand>
        <name>FMN</name>
        <dbReference type="ChEBI" id="CHEBI:58210"/>
    </ligand>
</feature>
<dbReference type="Proteomes" id="UP000306420">
    <property type="component" value="Unassembled WGS sequence"/>
</dbReference>
<evidence type="ECO:0000256" key="2">
    <source>
        <dbReference type="ARBA" id="ARBA00004496"/>
    </source>
</evidence>
<dbReference type="HAMAP" id="MF_00224">
    <property type="entry name" value="DHO_dh_type1"/>
    <property type="match status" value="1"/>
</dbReference>
<comment type="caution">
    <text evidence="11">Lacks conserved residue(s) required for the propagation of feature annotation.</text>
</comment>
<feature type="domain" description="Dihydroorotate dehydrogenase catalytic" evidence="12">
    <location>
        <begin position="4"/>
        <end position="286"/>
    </location>
</feature>
<keyword evidence="9 11" id="KW-0665">Pyrimidine biosynthesis</keyword>
<dbReference type="InterPro" id="IPR049622">
    <property type="entry name" value="Dihydroorotate_DH_I"/>
</dbReference>
<feature type="binding site" evidence="11">
    <location>
        <position position="21"/>
    </location>
    <ligand>
        <name>FMN</name>
        <dbReference type="ChEBI" id="CHEBI:58210"/>
    </ligand>
</feature>
<keyword evidence="6 11" id="KW-0963">Cytoplasm</keyword>
<dbReference type="FunFam" id="3.20.20.70:FF:000027">
    <property type="entry name" value="Dihydropyrimidine dehydrogenase [NADP(+)]"/>
    <property type="match status" value="1"/>
</dbReference>
<evidence type="ECO:0000256" key="7">
    <source>
        <dbReference type="ARBA" id="ARBA00022630"/>
    </source>
</evidence>
<comment type="function">
    <text evidence="11">Catalyzes the conversion of dihydroorotate to orotate.</text>
</comment>
<feature type="binding site" evidence="11">
    <location>
        <position position="165"/>
    </location>
    <ligand>
        <name>FMN</name>
        <dbReference type="ChEBI" id="CHEBI:58210"/>
    </ligand>
</feature>
<evidence type="ECO:0000313" key="14">
    <source>
        <dbReference type="Proteomes" id="UP000306420"/>
    </source>
</evidence>
<dbReference type="Gene3D" id="3.20.20.70">
    <property type="entry name" value="Aldolase class I"/>
    <property type="match status" value="1"/>
</dbReference>
<gene>
    <name evidence="11" type="primary">pyrD</name>
    <name evidence="13" type="ORF">FEZ33_04295</name>
</gene>
<evidence type="ECO:0000256" key="3">
    <source>
        <dbReference type="ARBA" id="ARBA00004725"/>
    </source>
</evidence>
<dbReference type="GO" id="GO:0044205">
    <property type="term" value="P:'de novo' UMP biosynthetic process"/>
    <property type="evidence" value="ECO:0007669"/>
    <property type="project" value="UniProtKB-UniRule"/>
</dbReference>
<dbReference type="RefSeq" id="WP_138404170.1">
    <property type="nucleotide sequence ID" value="NZ_VBSP01000010.1"/>
</dbReference>
<feature type="binding site" evidence="11">
    <location>
        <position position="217"/>
    </location>
    <ligand>
        <name>FMN</name>
        <dbReference type="ChEBI" id="CHEBI:58210"/>
    </ligand>
</feature>
<evidence type="ECO:0000256" key="9">
    <source>
        <dbReference type="ARBA" id="ARBA00022975"/>
    </source>
</evidence>
<feature type="binding site" evidence="11">
    <location>
        <position position="127"/>
    </location>
    <ligand>
        <name>FMN</name>
        <dbReference type="ChEBI" id="CHEBI:58210"/>
    </ligand>
</feature>
<feature type="binding site" evidence="11">
    <location>
        <begin position="243"/>
        <end position="244"/>
    </location>
    <ligand>
        <name>FMN</name>
        <dbReference type="ChEBI" id="CHEBI:58210"/>
    </ligand>
</feature>
<accession>A0A5R9DWX3</accession>
<comment type="subunit">
    <text evidence="5">Homodimer.</text>
</comment>
<comment type="similarity">
    <text evidence="4 11">Belongs to the dihydroorotate dehydrogenase family. Type 1 subfamily.</text>
</comment>
<evidence type="ECO:0000256" key="4">
    <source>
        <dbReference type="ARBA" id="ARBA00008008"/>
    </source>
</evidence>
<evidence type="ECO:0000256" key="8">
    <source>
        <dbReference type="ARBA" id="ARBA00022643"/>
    </source>
</evidence>
<comment type="subcellular location">
    <subcellularLocation>
        <location evidence="2 11">Cytoplasm</location>
    </subcellularLocation>
</comment>
<comment type="catalytic activity">
    <reaction evidence="11">
        <text>(S)-dihydroorotate + A = orotate + AH2</text>
        <dbReference type="Rhea" id="RHEA:18073"/>
        <dbReference type="ChEBI" id="CHEBI:13193"/>
        <dbReference type="ChEBI" id="CHEBI:17499"/>
        <dbReference type="ChEBI" id="CHEBI:30839"/>
        <dbReference type="ChEBI" id="CHEBI:30864"/>
    </reaction>
</comment>
<keyword evidence="10 11" id="KW-0560">Oxidoreductase</keyword>
<comment type="caution">
    <text evidence="13">The sequence shown here is derived from an EMBL/GenBank/DDBJ whole genome shotgun (WGS) entry which is preliminary data.</text>
</comment>
<dbReference type="InterPro" id="IPR001295">
    <property type="entry name" value="Dihydroorotate_DH_CS"/>
</dbReference>
<proteinExistence type="inferred from homology"/>
<dbReference type="UniPathway" id="UPA00070"/>
<dbReference type="GO" id="GO:0005737">
    <property type="term" value="C:cytoplasm"/>
    <property type="evidence" value="ECO:0007669"/>
    <property type="project" value="UniProtKB-SubCell"/>
</dbReference>
<keyword evidence="7 11" id="KW-0285">Flavoprotein</keyword>
<dbReference type="SUPFAM" id="SSF51395">
    <property type="entry name" value="FMN-linked oxidoreductases"/>
    <property type="match status" value="1"/>
</dbReference>
<feature type="binding site" evidence="11">
    <location>
        <begin position="45"/>
        <end position="46"/>
    </location>
    <ligand>
        <name>FMN</name>
        <dbReference type="ChEBI" id="CHEBI:58210"/>
    </ligand>
</feature>
<dbReference type="NCBIfam" id="TIGR01037">
    <property type="entry name" value="pyrD_sub1_fam"/>
    <property type="match status" value="1"/>
</dbReference>
<name>A0A5R9DWX3_9LACT</name>
<feature type="binding site" evidence="11">
    <location>
        <begin position="69"/>
        <end position="73"/>
    </location>
    <ligand>
        <name>substrate</name>
    </ligand>
</feature>
<evidence type="ECO:0000313" key="13">
    <source>
        <dbReference type="EMBL" id="TLQ41790.1"/>
    </source>
</evidence>
<feature type="binding site" evidence="11">
    <location>
        <position position="45"/>
    </location>
    <ligand>
        <name>substrate</name>
    </ligand>
</feature>
<dbReference type="InterPro" id="IPR005720">
    <property type="entry name" value="Dihydroorotate_DH_cat"/>
</dbReference>
<dbReference type="GO" id="GO:0006207">
    <property type="term" value="P:'de novo' pyrimidine nucleobase biosynthetic process"/>
    <property type="evidence" value="ECO:0007669"/>
    <property type="project" value="InterPro"/>
</dbReference>
<dbReference type="EMBL" id="VBSP01000010">
    <property type="protein sequence ID" value="TLQ41790.1"/>
    <property type="molecule type" value="Genomic_DNA"/>
</dbReference>
<dbReference type="EC" id="1.3.-.-" evidence="11"/>
<dbReference type="Pfam" id="PF01180">
    <property type="entry name" value="DHO_dh"/>
    <property type="match status" value="1"/>
</dbReference>
<evidence type="ECO:0000259" key="12">
    <source>
        <dbReference type="Pfam" id="PF01180"/>
    </source>
</evidence>
<evidence type="ECO:0000256" key="11">
    <source>
        <dbReference type="HAMAP-Rule" id="MF_00224"/>
    </source>
</evidence>
<dbReference type="NCBIfam" id="NF005574">
    <property type="entry name" value="PRK07259.1"/>
    <property type="match status" value="1"/>
</dbReference>
<protein>
    <recommendedName>
        <fullName evidence="11">Dihydroorotate dehydrogenase</fullName>
        <shortName evidence="11">DHOD</shortName>
        <shortName evidence="11">DHODase</shortName>
        <shortName evidence="11">DHOdehase</shortName>
        <ecNumber evidence="11">1.3.-.-</ecNumber>
    </recommendedName>
</protein>
<dbReference type="AlphaFoldDB" id="A0A5R9DWX3"/>
<feature type="binding site" evidence="11">
    <location>
        <begin position="192"/>
        <end position="193"/>
    </location>
    <ligand>
        <name>substrate</name>
    </ligand>
</feature>
<comment type="pathway">
    <text evidence="3 11">Pyrimidine metabolism; UMP biosynthesis via de novo pathway.</text>
</comment>
<feature type="binding site" evidence="11">
    <location>
        <position position="127"/>
    </location>
    <ligand>
        <name>substrate</name>
    </ligand>
</feature>
<dbReference type="InterPro" id="IPR012135">
    <property type="entry name" value="Dihydroorotate_DH_1_2"/>
</dbReference>
<dbReference type="PANTHER" id="PTHR48109:SF1">
    <property type="entry name" value="DIHYDROOROTATE DEHYDROGENASE (FUMARATE)"/>
    <property type="match status" value="1"/>
</dbReference>
<feature type="active site" description="Nucleophile" evidence="11">
    <location>
        <position position="130"/>
    </location>
</feature>
<evidence type="ECO:0000256" key="1">
    <source>
        <dbReference type="ARBA" id="ARBA00001694"/>
    </source>
</evidence>
<dbReference type="PANTHER" id="PTHR48109">
    <property type="entry name" value="DIHYDROOROTATE DEHYDROGENASE (QUINONE), MITOCHONDRIAL-RELATED"/>
    <property type="match status" value="1"/>
</dbReference>
<evidence type="ECO:0000256" key="5">
    <source>
        <dbReference type="ARBA" id="ARBA00011738"/>
    </source>
</evidence>
<evidence type="ECO:0000256" key="10">
    <source>
        <dbReference type="ARBA" id="ARBA00023002"/>
    </source>
</evidence>
<dbReference type="OrthoDB" id="9794954at2"/>
<dbReference type="CDD" id="cd04740">
    <property type="entry name" value="DHOD_1B_like"/>
    <property type="match status" value="1"/>
</dbReference>
<feature type="binding site" evidence="11">
    <location>
        <begin position="265"/>
        <end position="266"/>
    </location>
    <ligand>
        <name>FMN</name>
        <dbReference type="ChEBI" id="CHEBI:58210"/>
    </ligand>
</feature>
<evidence type="ECO:0000256" key="6">
    <source>
        <dbReference type="ARBA" id="ARBA00022490"/>
    </source>
</evidence>
<dbReference type="InterPro" id="IPR033888">
    <property type="entry name" value="DHOD_1B"/>
</dbReference>
<dbReference type="InterPro" id="IPR013785">
    <property type="entry name" value="Aldolase_TIM"/>
</dbReference>
<reference evidence="13 14" key="1">
    <citation type="submission" date="2019-05" db="EMBL/GenBank/DDBJ databases">
        <title>The metagenome of a microbial culture collection derived from dairy environment covers the genomic content of the human microbiome.</title>
        <authorList>
            <person name="Roder T."/>
            <person name="Wuthrich D."/>
            <person name="Sattari Z."/>
            <person name="Von Ah U."/>
            <person name="Bar C."/>
            <person name="Ronchi F."/>
            <person name="Macpherson A.J."/>
            <person name="Ganal-Vonarburg S.C."/>
            <person name="Bruggmann R."/>
            <person name="Vergeres G."/>
        </authorList>
    </citation>
    <scope>NUCLEOTIDE SEQUENCE [LARGE SCALE GENOMIC DNA]</scope>
    <source>
        <strain evidence="13 14">FAM 24227</strain>
    </source>
</reference>
<sequence>MNRLKVNLPGIELKNPIMPASGCFGFGESYAKHYDLGLLGALITKSTTLEERVGNPAPQYVHRERDVLNSVGLKNPGVEAVLSEKLPYLEGFDVPIIASVAGSTEEDYIEMCRQISTAPNVKAIELNISCPNVKEGGVAFGTNPEVAARLTKACKAVTSLPIYVKLTPNVTDIVEIAQAVEAAGADAISMINTITSMAFDLTTGQPILGGITGGLSGIALKHVALRMVYQVANAVTIPIIGIGGIKTVDDVLEMYMAGATAVQIGTENYNNPMVCPEIIHDLPARMDELGIESIQALIDQVKSNRASNK</sequence>
<comment type="cofactor">
    <cofactor evidence="11">
        <name>FMN</name>
        <dbReference type="ChEBI" id="CHEBI:58210"/>
    </cofactor>
    <text evidence="11">Binds 1 FMN per subunit.</text>
</comment>
<dbReference type="InterPro" id="IPR050074">
    <property type="entry name" value="DHO_dehydrogenase"/>
</dbReference>
<dbReference type="PROSITE" id="PS00912">
    <property type="entry name" value="DHODEHASE_2"/>
    <property type="match status" value="1"/>
</dbReference>
<dbReference type="InterPro" id="IPR024920">
    <property type="entry name" value="Dihydroorotate_DH_1"/>
</dbReference>
<keyword evidence="8 11" id="KW-0288">FMN</keyword>
<dbReference type="GO" id="GO:1990663">
    <property type="term" value="F:dihydroorotate dehydrogenase (fumarate) activity"/>
    <property type="evidence" value="ECO:0007669"/>
    <property type="project" value="UniProtKB-EC"/>
</dbReference>
<organism evidence="13 14">
    <name type="scientific">Ruoffia tabacinasalis</name>
    <dbReference type="NCBI Taxonomy" id="87458"/>
    <lineage>
        <taxon>Bacteria</taxon>
        <taxon>Bacillati</taxon>
        <taxon>Bacillota</taxon>
        <taxon>Bacilli</taxon>
        <taxon>Lactobacillales</taxon>
        <taxon>Aerococcaceae</taxon>
        <taxon>Ruoffia</taxon>
    </lineage>
</organism>
<dbReference type="PIRSF" id="PIRSF000164">
    <property type="entry name" value="DHO_oxidase"/>
    <property type="match status" value="1"/>
</dbReference>